<dbReference type="AlphaFoldDB" id="A0A844QLA3"/>
<dbReference type="Proteomes" id="UP000463224">
    <property type="component" value="Unassembled WGS sequence"/>
</dbReference>
<evidence type="ECO:0000313" key="2">
    <source>
        <dbReference type="Proteomes" id="UP000463224"/>
    </source>
</evidence>
<sequence>MQKSDAIDDAVPAFYDRRQKWLDFVSERDGIGHAAFRVGYFLARRMNGRDKCCWFSVPEIARRIGASEGRRAVSTRTVSDGIGELEKQGLLVVVRRPGRPSTYFLRFPFE</sequence>
<gene>
    <name evidence="1" type="ORF">GN330_22835</name>
</gene>
<evidence type="ECO:0008006" key="3">
    <source>
        <dbReference type="Google" id="ProtNLM"/>
    </source>
</evidence>
<evidence type="ECO:0000313" key="1">
    <source>
        <dbReference type="EMBL" id="MVB00086.1"/>
    </source>
</evidence>
<organism evidence="1 2">
    <name type="scientific">Nitratireductor arenosus</name>
    <dbReference type="NCBI Taxonomy" id="2682096"/>
    <lineage>
        <taxon>Bacteria</taxon>
        <taxon>Pseudomonadati</taxon>
        <taxon>Pseudomonadota</taxon>
        <taxon>Alphaproteobacteria</taxon>
        <taxon>Hyphomicrobiales</taxon>
        <taxon>Phyllobacteriaceae</taxon>
        <taxon>Nitratireductor</taxon>
    </lineage>
</organism>
<keyword evidence="2" id="KW-1185">Reference proteome</keyword>
<accession>A0A844QLA3</accession>
<protein>
    <recommendedName>
        <fullName evidence="3">Helix-turn-helix domain-containing protein</fullName>
    </recommendedName>
</protein>
<reference evidence="1 2" key="1">
    <citation type="submission" date="2019-12" db="EMBL/GenBank/DDBJ databases">
        <title>Nitratireductor arenosus sp. nov., Isolated from sea sand, Jeju island, South Korea.</title>
        <authorList>
            <person name="Kim W."/>
        </authorList>
    </citation>
    <scope>NUCLEOTIDE SEQUENCE [LARGE SCALE GENOMIC DNA]</scope>
    <source>
        <strain evidence="1 2">CAU 1489</strain>
    </source>
</reference>
<comment type="caution">
    <text evidence="1">The sequence shown here is derived from an EMBL/GenBank/DDBJ whole genome shotgun (WGS) entry which is preliminary data.</text>
</comment>
<name>A0A844QLA3_9HYPH</name>
<dbReference type="RefSeq" id="WP_156715948.1">
    <property type="nucleotide sequence ID" value="NZ_WPHG01000010.1"/>
</dbReference>
<dbReference type="EMBL" id="WPHG01000010">
    <property type="protein sequence ID" value="MVB00086.1"/>
    <property type="molecule type" value="Genomic_DNA"/>
</dbReference>
<proteinExistence type="predicted"/>